<dbReference type="Proteomes" id="UP001165060">
    <property type="component" value="Unassembled WGS sequence"/>
</dbReference>
<feature type="transmembrane region" description="Helical" evidence="6">
    <location>
        <begin position="12"/>
        <end position="37"/>
    </location>
</feature>
<name>A0ABQ6MU88_9STRA</name>
<dbReference type="EMBL" id="BRYB01003244">
    <property type="protein sequence ID" value="GMI33357.1"/>
    <property type="molecule type" value="Genomic_DNA"/>
</dbReference>
<feature type="compositionally biased region" description="Basic and acidic residues" evidence="5">
    <location>
        <begin position="395"/>
        <end position="409"/>
    </location>
</feature>
<evidence type="ECO:0008006" key="9">
    <source>
        <dbReference type="Google" id="ProtNLM"/>
    </source>
</evidence>
<evidence type="ECO:0000313" key="8">
    <source>
        <dbReference type="Proteomes" id="UP001165060"/>
    </source>
</evidence>
<keyword evidence="8" id="KW-1185">Reference proteome</keyword>
<organism evidence="7 8">
    <name type="scientific">Tetraparma gracilis</name>
    <dbReference type="NCBI Taxonomy" id="2962635"/>
    <lineage>
        <taxon>Eukaryota</taxon>
        <taxon>Sar</taxon>
        <taxon>Stramenopiles</taxon>
        <taxon>Ochrophyta</taxon>
        <taxon>Bolidophyceae</taxon>
        <taxon>Parmales</taxon>
        <taxon>Triparmaceae</taxon>
        <taxon>Tetraparma</taxon>
    </lineage>
</organism>
<keyword evidence="2 6" id="KW-0812">Transmembrane</keyword>
<feature type="compositionally biased region" description="Acidic residues" evidence="5">
    <location>
        <begin position="366"/>
        <end position="377"/>
    </location>
</feature>
<evidence type="ECO:0000256" key="1">
    <source>
        <dbReference type="ARBA" id="ARBA00004141"/>
    </source>
</evidence>
<feature type="transmembrane region" description="Helical" evidence="6">
    <location>
        <begin position="180"/>
        <end position="205"/>
    </location>
</feature>
<feature type="region of interest" description="Disordered" evidence="5">
    <location>
        <begin position="281"/>
        <end position="461"/>
    </location>
</feature>
<evidence type="ECO:0000256" key="5">
    <source>
        <dbReference type="SAM" id="MobiDB-lite"/>
    </source>
</evidence>
<comment type="subcellular location">
    <subcellularLocation>
        <location evidence="1">Membrane</location>
        <topology evidence="1">Multi-pass membrane protein</topology>
    </subcellularLocation>
</comment>
<evidence type="ECO:0000256" key="4">
    <source>
        <dbReference type="ARBA" id="ARBA00023136"/>
    </source>
</evidence>
<sequence length="488" mass="53602">MDNIHLDNTSGPIAGMVMVMAACDLVVALKFFFAVLFPSAANSSWVCILQMLVGQGVALLSCCYNFLVCLALQFVFAKFSSTPLGDIEKIVSVRNQFFLWLFCAVLTAIPMATGNYGEIEGAPGSAPIGCWIPDRDPNNPGYNPWRFTFFVPVIVINMVSIYLLTLVYRRRKLFVADNRFMLIRLVAFTATFLLQWVLYFIGAVAEYGLEQTDTVPGYSQCVLVSSGIFNWLVWGTRPGCFYKAFEFCCCCCRRDDSSQRRKWYTSESDLGTSKITYNTPFLGENSQSPTHSHSGSSGGLPNTADIIATGSDSVSQGFSEPVRPLRAASGESVVSISTSNGGGSRGVAAERTSGLGAGAPAAASADLEENYPTDDSEEQQKLDLERLSPYTLLQQDRKYEKGKEPKNTDKNTMTGRFLRNQGRSINNNDASLLSSPGESEATEADTSRDGSNTPREAWIVENMRRDALMKATQANQSLLSDDDQWERV</sequence>
<dbReference type="Gene3D" id="1.20.1070.10">
    <property type="entry name" value="Rhodopsin 7-helix transmembrane proteins"/>
    <property type="match status" value="1"/>
</dbReference>
<keyword evidence="4 6" id="KW-0472">Membrane</keyword>
<feature type="compositionally biased region" description="Polar residues" evidence="5">
    <location>
        <begin position="281"/>
        <end position="290"/>
    </location>
</feature>
<feature type="transmembrane region" description="Helical" evidence="6">
    <location>
        <begin position="97"/>
        <end position="117"/>
    </location>
</feature>
<gene>
    <name evidence="7" type="ORF">TeGR_g4293</name>
</gene>
<accession>A0ABQ6MU88</accession>
<dbReference type="PANTHER" id="PTHR23112:SF0">
    <property type="entry name" value="TRANSMEMBRANE PROTEIN 116"/>
    <property type="match status" value="1"/>
</dbReference>
<feature type="transmembrane region" description="Helical" evidence="6">
    <location>
        <begin position="57"/>
        <end position="76"/>
    </location>
</feature>
<proteinExistence type="predicted"/>
<comment type="caution">
    <text evidence="7">The sequence shown here is derived from an EMBL/GenBank/DDBJ whole genome shotgun (WGS) entry which is preliminary data.</text>
</comment>
<feature type="transmembrane region" description="Helical" evidence="6">
    <location>
        <begin position="147"/>
        <end position="168"/>
    </location>
</feature>
<evidence type="ECO:0000256" key="2">
    <source>
        <dbReference type="ARBA" id="ARBA00022692"/>
    </source>
</evidence>
<protein>
    <recommendedName>
        <fullName evidence="9">G-protein coupled receptors family 2 profile 2 domain-containing protein</fullName>
    </recommendedName>
</protein>
<evidence type="ECO:0000313" key="7">
    <source>
        <dbReference type="EMBL" id="GMI33357.1"/>
    </source>
</evidence>
<feature type="compositionally biased region" description="Polar residues" evidence="5">
    <location>
        <begin position="421"/>
        <end position="437"/>
    </location>
</feature>
<keyword evidence="3 6" id="KW-1133">Transmembrane helix</keyword>
<dbReference type="PANTHER" id="PTHR23112">
    <property type="entry name" value="G PROTEIN-COUPLED RECEPTOR 157-RELATED"/>
    <property type="match status" value="1"/>
</dbReference>
<evidence type="ECO:0000256" key="3">
    <source>
        <dbReference type="ARBA" id="ARBA00022989"/>
    </source>
</evidence>
<reference evidence="7 8" key="1">
    <citation type="journal article" date="2023" name="Commun. Biol.">
        <title>Genome analysis of Parmales, the sister group of diatoms, reveals the evolutionary specialization of diatoms from phago-mixotrophs to photoautotrophs.</title>
        <authorList>
            <person name="Ban H."/>
            <person name="Sato S."/>
            <person name="Yoshikawa S."/>
            <person name="Yamada K."/>
            <person name="Nakamura Y."/>
            <person name="Ichinomiya M."/>
            <person name="Sato N."/>
            <person name="Blanc-Mathieu R."/>
            <person name="Endo H."/>
            <person name="Kuwata A."/>
            <person name="Ogata H."/>
        </authorList>
    </citation>
    <scope>NUCLEOTIDE SEQUENCE [LARGE SCALE GENOMIC DNA]</scope>
</reference>
<evidence type="ECO:0000256" key="6">
    <source>
        <dbReference type="SAM" id="Phobius"/>
    </source>
</evidence>